<dbReference type="PANTHER" id="PTHR38032">
    <property type="entry name" value="POLYMERASE-RELATED"/>
    <property type="match status" value="1"/>
</dbReference>
<protein>
    <recommendedName>
        <fullName evidence="2">Polymer-forming cytoskeletal protein</fullName>
    </recommendedName>
</protein>
<name>X1BUN8_9ZZZZ</name>
<dbReference type="EMBL" id="BART01010326">
    <property type="protein sequence ID" value="GAG87898.1"/>
    <property type="molecule type" value="Genomic_DNA"/>
</dbReference>
<comment type="caution">
    <text evidence="1">The sequence shown here is derived from an EMBL/GenBank/DDBJ whole genome shotgun (WGS) entry which is preliminary data.</text>
</comment>
<dbReference type="AlphaFoldDB" id="X1BUN8"/>
<feature type="non-terminal residue" evidence="1">
    <location>
        <position position="142"/>
    </location>
</feature>
<proteinExistence type="predicted"/>
<evidence type="ECO:0008006" key="2">
    <source>
        <dbReference type="Google" id="ProtNLM"/>
    </source>
</evidence>
<accession>X1BUN8</accession>
<sequence length="142" mass="14884">MCGDLDLKIGNIDFNGVVEIDGDVEDGFSVKATKSIYIGGSVGACHIEAGTNLTIQGGCNGKEQSNIYTGGNIEIKYFNETKVKSRGNILVKNGIVNSEISTLGRVTVKSGSIRGGKIFAKIGIELYDLGSELGVKTILVPG</sequence>
<dbReference type="InterPro" id="IPR046865">
    <property type="entry name" value="FapA_b_solenoid"/>
</dbReference>
<dbReference type="Pfam" id="PF03961">
    <property type="entry name" value="FapA"/>
    <property type="match status" value="1"/>
</dbReference>
<gene>
    <name evidence="1" type="ORF">S01H4_22507</name>
</gene>
<dbReference type="PANTHER" id="PTHR38032:SF1">
    <property type="entry name" value="RNA-BINDING PROTEIN KHPB N-TERMINAL DOMAIN-CONTAINING PROTEIN"/>
    <property type="match status" value="1"/>
</dbReference>
<dbReference type="InterPro" id="IPR005646">
    <property type="entry name" value="FapA"/>
</dbReference>
<reference evidence="1" key="1">
    <citation type="journal article" date="2014" name="Front. Microbiol.">
        <title>High frequency of phylogenetically diverse reductive dehalogenase-homologous genes in deep subseafloor sedimentary metagenomes.</title>
        <authorList>
            <person name="Kawai M."/>
            <person name="Futagami T."/>
            <person name="Toyoda A."/>
            <person name="Takaki Y."/>
            <person name="Nishi S."/>
            <person name="Hori S."/>
            <person name="Arai W."/>
            <person name="Tsubouchi T."/>
            <person name="Morono Y."/>
            <person name="Uchiyama I."/>
            <person name="Ito T."/>
            <person name="Fujiyama A."/>
            <person name="Inagaki F."/>
            <person name="Takami H."/>
        </authorList>
    </citation>
    <scope>NUCLEOTIDE SEQUENCE</scope>
    <source>
        <strain evidence="1">Expedition CK06-06</strain>
    </source>
</reference>
<evidence type="ECO:0000313" key="1">
    <source>
        <dbReference type="EMBL" id="GAG87898.1"/>
    </source>
</evidence>
<organism evidence="1">
    <name type="scientific">marine sediment metagenome</name>
    <dbReference type="NCBI Taxonomy" id="412755"/>
    <lineage>
        <taxon>unclassified sequences</taxon>
        <taxon>metagenomes</taxon>
        <taxon>ecological metagenomes</taxon>
    </lineage>
</organism>